<gene>
    <name evidence="1" type="ORF">D8674_034291</name>
</gene>
<sequence>MGNNCPTIEWYSWKDVPENTKKAVMDELLVSNVVATSTLDMATTGVPPVTPLGPTVSTIAVSSTSLVTHHVLNT</sequence>
<reference evidence="1 2" key="3">
    <citation type="submission" date="2019-11" db="EMBL/GenBank/DDBJ databases">
        <title>A de novo genome assembly of a pear dwarfing rootstock.</title>
        <authorList>
            <person name="Wang F."/>
            <person name="Wang J."/>
            <person name="Li S."/>
            <person name="Zhang Y."/>
            <person name="Fang M."/>
            <person name="Ma L."/>
            <person name="Zhao Y."/>
            <person name="Jiang S."/>
        </authorList>
    </citation>
    <scope>NUCLEOTIDE SEQUENCE [LARGE SCALE GENOMIC DNA]</scope>
    <source>
        <strain evidence="1">S2</strain>
        <tissue evidence="1">Leaf</tissue>
    </source>
</reference>
<evidence type="ECO:0000313" key="1">
    <source>
        <dbReference type="EMBL" id="KAB2629496.1"/>
    </source>
</evidence>
<dbReference type="Proteomes" id="UP000327157">
    <property type="component" value="Chromosome 8"/>
</dbReference>
<organism evidence="1 2">
    <name type="scientific">Pyrus ussuriensis x Pyrus communis</name>
    <dbReference type="NCBI Taxonomy" id="2448454"/>
    <lineage>
        <taxon>Eukaryota</taxon>
        <taxon>Viridiplantae</taxon>
        <taxon>Streptophyta</taxon>
        <taxon>Embryophyta</taxon>
        <taxon>Tracheophyta</taxon>
        <taxon>Spermatophyta</taxon>
        <taxon>Magnoliopsida</taxon>
        <taxon>eudicotyledons</taxon>
        <taxon>Gunneridae</taxon>
        <taxon>Pentapetalae</taxon>
        <taxon>rosids</taxon>
        <taxon>fabids</taxon>
        <taxon>Rosales</taxon>
        <taxon>Rosaceae</taxon>
        <taxon>Amygdaloideae</taxon>
        <taxon>Maleae</taxon>
        <taxon>Pyrus</taxon>
    </lineage>
</organism>
<reference evidence="1 2" key="1">
    <citation type="submission" date="2019-09" db="EMBL/GenBank/DDBJ databases">
        <authorList>
            <person name="Ou C."/>
        </authorList>
    </citation>
    <scope>NUCLEOTIDE SEQUENCE [LARGE SCALE GENOMIC DNA]</scope>
    <source>
        <strain evidence="1">S2</strain>
        <tissue evidence="1">Leaf</tissue>
    </source>
</reference>
<protein>
    <submittedName>
        <fullName evidence="1">Uncharacterized protein</fullName>
    </submittedName>
</protein>
<dbReference type="EMBL" id="SMOL01000148">
    <property type="protein sequence ID" value="KAB2629496.1"/>
    <property type="molecule type" value="Genomic_DNA"/>
</dbReference>
<reference evidence="2" key="2">
    <citation type="submission" date="2019-10" db="EMBL/GenBank/DDBJ databases">
        <title>A de novo genome assembly of a pear dwarfing rootstock.</title>
        <authorList>
            <person name="Wang F."/>
            <person name="Wang J."/>
            <person name="Li S."/>
            <person name="Zhang Y."/>
            <person name="Fang M."/>
            <person name="Ma L."/>
            <person name="Zhao Y."/>
            <person name="Jiang S."/>
        </authorList>
    </citation>
    <scope>NUCLEOTIDE SEQUENCE [LARGE SCALE GENOMIC DNA]</scope>
</reference>
<dbReference type="AlphaFoldDB" id="A0A5N5HNJ2"/>
<accession>A0A5N5HNJ2</accession>
<keyword evidence="2" id="KW-1185">Reference proteome</keyword>
<proteinExistence type="predicted"/>
<comment type="caution">
    <text evidence="1">The sequence shown here is derived from an EMBL/GenBank/DDBJ whole genome shotgun (WGS) entry which is preliminary data.</text>
</comment>
<evidence type="ECO:0000313" key="2">
    <source>
        <dbReference type="Proteomes" id="UP000327157"/>
    </source>
</evidence>
<name>A0A5N5HNJ2_9ROSA</name>